<organism evidence="16 17">
    <name type="scientific">Vespula maculifrons</name>
    <name type="common">Eastern yellow jacket</name>
    <name type="synonym">Wasp</name>
    <dbReference type="NCBI Taxonomy" id="7453"/>
    <lineage>
        <taxon>Eukaryota</taxon>
        <taxon>Metazoa</taxon>
        <taxon>Ecdysozoa</taxon>
        <taxon>Arthropoda</taxon>
        <taxon>Hexapoda</taxon>
        <taxon>Insecta</taxon>
        <taxon>Pterygota</taxon>
        <taxon>Neoptera</taxon>
        <taxon>Endopterygota</taxon>
        <taxon>Hymenoptera</taxon>
        <taxon>Apocrita</taxon>
        <taxon>Aculeata</taxon>
        <taxon>Vespoidea</taxon>
        <taxon>Vespidae</taxon>
        <taxon>Vespinae</taxon>
        <taxon>Vespula</taxon>
    </lineage>
</organism>
<dbReference type="PANTHER" id="PTHR24291:SF189">
    <property type="entry name" value="CYTOCHROME P450 4C3-RELATED"/>
    <property type="match status" value="1"/>
</dbReference>
<name>A0ABD2CCR0_VESMC</name>
<dbReference type="InterPro" id="IPR036396">
    <property type="entry name" value="Cyt_P450_sf"/>
</dbReference>
<proteinExistence type="inferred from homology"/>
<feature type="transmembrane region" description="Helical" evidence="15">
    <location>
        <begin position="6"/>
        <end position="24"/>
    </location>
</feature>
<evidence type="ECO:0000256" key="5">
    <source>
        <dbReference type="ARBA" id="ARBA00010617"/>
    </source>
</evidence>
<comment type="function">
    <text evidence="2">May be involved in the metabolism of insect hormones and in the breakdown of synthetic insecticides.</text>
</comment>
<accession>A0ABD2CCR0</accession>
<dbReference type="EMBL" id="JAYRBN010000056">
    <property type="protein sequence ID" value="KAL2742835.1"/>
    <property type="molecule type" value="Genomic_DNA"/>
</dbReference>
<evidence type="ECO:0000256" key="8">
    <source>
        <dbReference type="ARBA" id="ARBA00022824"/>
    </source>
</evidence>
<evidence type="ECO:0000256" key="6">
    <source>
        <dbReference type="ARBA" id="ARBA00022617"/>
    </source>
</evidence>
<dbReference type="InterPro" id="IPR017972">
    <property type="entry name" value="Cyt_P450_CS"/>
</dbReference>
<evidence type="ECO:0000313" key="17">
    <source>
        <dbReference type="Proteomes" id="UP001607303"/>
    </source>
</evidence>
<evidence type="ECO:0000256" key="2">
    <source>
        <dbReference type="ARBA" id="ARBA00003690"/>
    </source>
</evidence>
<gene>
    <name evidence="16" type="ORF">V1477_008324</name>
</gene>
<evidence type="ECO:0000256" key="14">
    <source>
        <dbReference type="PIRSR" id="PIRSR602401-1"/>
    </source>
</evidence>
<evidence type="ECO:0000256" key="4">
    <source>
        <dbReference type="ARBA" id="ARBA00004406"/>
    </source>
</evidence>
<feature type="transmembrane region" description="Helical" evidence="15">
    <location>
        <begin position="1304"/>
        <end position="1326"/>
    </location>
</feature>
<feature type="transmembrane region" description="Helical" evidence="15">
    <location>
        <begin position="796"/>
        <end position="816"/>
    </location>
</feature>
<dbReference type="Pfam" id="PF00067">
    <property type="entry name" value="p450"/>
    <property type="match status" value="5"/>
</dbReference>
<evidence type="ECO:0000313" key="16">
    <source>
        <dbReference type="EMBL" id="KAL2742835.1"/>
    </source>
</evidence>
<keyword evidence="13 15" id="KW-0472">Membrane</keyword>
<keyword evidence="8" id="KW-0256">Endoplasmic reticulum</keyword>
<evidence type="ECO:0000256" key="10">
    <source>
        <dbReference type="ARBA" id="ARBA00023002"/>
    </source>
</evidence>
<dbReference type="InterPro" id="IPR002401">
    <property type="entry name" value="Cyt_P450_E_grp-I"/>
</dbReference>
<comment type="similarity">
    <text evidence="5">Belongs to the cytochrome P450 family.</text>
</comment>
<dbReference type="InterPro" id="IPR050196">
    <property type="entry name" value="Cytochrome_P450_Monoox"/>
</dbReference>
<dbReference type="GO" id="GO:0005789">
    <property type="term" value="C:endoplasmic reticulum membrane"/>
    <property type="evidence" value="ECO:0007669"/>
    <property type="project" value="UniProtKB-SubCell"/>
</dbReference>
<sequence>MFFTILLGFFFIFLFVLHWFVRYGRLERISSRIPGPKAYPIIGNLFHIHLDNEGIEVLLKSTQNIEKSIPYKFLRPWLSDGLITSAETAMGISLKEASEFKVKYRNAVLNFSRTVVYRPWYHFDTIFAFSRLGRIQKKLLNTLHGLAKKIIAERRLFHEQTKNKYLENIEKLHEDHISSETIKENNENSIFKNRLATLDLLIAASLKDNQLDEEGIRKEVDTFVFAGHDTTAMALYFSLLLFAKHINVQERIRNEVNAVMQEKDAQLTVSIVREFSYLERCIKESLNIMFFTILLGFFTLLFLLHFFIRYGRLGRISSRIPGPKAYPIIGNLYHILVDDKQILYKFWEIDDKFYPIHRLWTFFFSFVTLIHPEDIEVLLRSTQHIQKNVPYKFLRPWLSTGLITSEGEKWQQRRKILTPTFHFNILKHFIVTFNEEAQYLVQSLKEKGEGNPIIRDLQELIPEYTLNTICKTAMGTTLKGFGEREAKYRNAVHDFGKMMSNKTLVSHRYYICIISKWSERKGIGENASRFFEKAERKLFHEQTNMKYLENFEEMHENHISSETIKENNKNPIFKKRLAMLDLLIAASLKDNQFDEEGIREEVDTFVFAGYDTTAMALCFSLLLFAKHKDVQERIRNEVKTIIEKRDLKLTLSDIREFSYLERCLKESLRLYPSVNSITRYITQDLQLKNYLIPAGTNCKVSIHSVHRNSDLWPNPEVFDPDRFLPENVARRNPYSYIPFSAGPRNCVGQKFAMLELKVTVAYILHHFYLEPVDELDDIKVIGDIVLRSSKPLHTMFFTILLSFFTLLFVLHCFIRYGRIGRIANGIPGLQALPVIGNLYHLQVDNEQLLEKLWEINKKFSRIHRLWSFSFSLINLFHPEDVEALLKSTQHLHKKIPYDFLKPWLCNGLITGGGETWQQRRKILTPTFHFNILKHFIVTFNEEAQHLVTSLKKEGKGDPIVKDLQELIPEHTLNVICETAMGINLRGMGEFATKYREAVHTFGKNAVYRQNNKTLVSHRYYICIIATWSATKGIVKNASWFVEEAERRLFHEQTERKYLQNIEEMDEGQTLLEKTDDYNKNPLFKKKLAMLDLLIAASLNDNKIDDEGIREEVDTFMFAGHDTTAMALCFALLLFAKHKDVQERIRKEVNTVMQQNDGKLTIPMIQEFSYLERCIKESLRLYPSVHTIARYMFNDMQLKNYIIPSNTICKVSIYSLHRNPEFWPKPDIFDPDRFLPENVKGRNPYSYVPFSAGPRNCIGQKFAMLELKLMVTYILHNFYLEPVDELDDVKMIGDIILRSPKPLHIMFFTIFLSFFTLLFVLHCFVRYGRVGRISSRIPGPKAYPIIGNLHHFQLGNEQILEKFWKTNDEFYPIHRVWSFFFSLVTLLHPEDVEILLKSTQHLEKVIPYNFLRPWLSTGLITSSGDKWKQRRTILLPTFHFNILKHFVVTLNEEAQYLVTSLKEEGKGEPIVKDLQELIPIHTLNAICETAMGTPLKGMGELETKYRDAVHAYGKIVMHKLTRPWYHFDTIFALSRHNRLQKELVKTLHDFSKKIIAERKLFHEQTNRKYLQNFGEMDASQTFSEKVNENNQNPTSKKRLAMLDLLIAASLNNNQIDEEGIQEEVDTFVFAGHDTVAMALSFALLLFAKHKDVQENIRNEVSTVMEQKDLKMTISVIQEFSYLERCLKESLRLYPSVHTIARYISKDIQLKNYLIPAGTTCNVSIHSLHRNPEFWPNPDVFDPDRFLPENMKGRNPYSYLPFSIGPRNCIETAMGTPLKGMGELETKYRDAVHAYGKIVMHKLTRPWYHFNTIFALSRHNRLQKELVKTLHDFSKKIIAERKLFHEQTNRKYLQNFGEMDASQTFSEKVNENNQNPTSKKRLAMLDLLIAASLNNQIDEEGIQEEVDTFIFAGHDTVAMALSFALLLFAKHKDVQENIRNEVSTVMEQKDLKMTISVIQEFSYLERCLKESLRLYPSVHTVARYISKDIQLKNYLIPAGTTCNVSIHSLHRNPEFWPNPDVFDPDRFLPENMKGRNPYSYLPFIIGPRNCIGQKFAMLELKLMVAHILYNFNLEPVDELNNVKIMGDVLLRSSKTLRVKFIPIK</sequence>
<dbReference type="SUPFAM" id="SSF48264">
    <property type="entry name" value="Cytochrome P450"/>
    <property type="match status" value="5"/>
</dbReference>
<dbReference type="GO" id="GO:0004497">
    <property type="term" value="F:monooxygenase activity"/>
    <property type="evidence" value="ECO:0007669"/>
    <property type="project" value="UniProtKB-KW"/>
</dbReference>
<keyword evidence="15" id="KW-0812">Transmembrane</keyword>
<keyword evidence="10" id="KW-0560">Oxidoreductase</keyword>
<keyword evidence="7 14" id="KW-0479">Metal-binding</keyword>
<keyword evidence="6 14" id="KW-0349">Heme</keyword>
<keyword evidence="9" id="KW-0492">Microsome</keyword>
<dbReference type="InterPro" id="IPR001128">
    <property type="entry name" value="Cyt_P450"/>
</dbReference>
<keyword evidence="17" id="KW-1185">Reference proteome</keyword>
<comment type="caution">
    <text evidence="16">The sequence shown here is derived from an EMBL/GenBank/DDBJ whole genome shotgun (WGS) entry which is preliminary data.</text>
</comment>
<dbReference type="PROSITE" id="PS00086">
    <property type="entry name" value="CYTOCHROME_P450"/>
    <property type="match status" value="2"/>
</dbReference>
<dbReference type="Proteomes" id="UP001607303">
    <property type="component" value="Unassembled WGS sequence"/>
</dbReference>
<evidence type="ECO:0000256" key="11">
    <source>
        <dbReference type="ARBA" id="ARBA00023004"/>
    </source>
</evidence>
<dbReference type="CDD" id="cd20628">
    <property type="entry name" value="CYP4"/>
    <property type="match status" value="3"/>
</dbReference>
<feature type="transmembrane region" description="Helical" evidence="15">
    <location>
        <begin position="288"/>
        <end position="308"/>
    </location>
</feature>
<comment type="subcellular location">
    <subcellularLocation>
        <location evidence="4">Endoplasmic reticulum membrane</location>
        <topology evidence="4">Peripheral membrane protein</topology>
    </subcellularLocation>
    <subcellularLocation>
        <location evidence="3">Microsome membrane</location>
        <topology evidence="3">Peripheral membrane protein</topology>
    </subcellularLocation>
</comment>
<evidence type="ECO:0000256" key="12">
    <source>
        <dbReference type="ARBA" id="ARBA00023033"/>
    </source>
</evidence>
<evidence type="ECO:0000256" key="13">
    <source>
        <dbReference type="ARBA" id="ARBA00023136"/>
    </source>
</evidence>
<evidence type="ECO:0000256" key="3">
    <source>
        <dbReference type="ARBA" id="ARBA00004174"/>
    </source>
</evidence>
<dbReference type="GO" id="GO:0046872">
    <property type="term" value="F:metal ion binding"/>
    <property type="evidence" value="ECO:0007669"/>
    <property type="project" value="UniProtKB-KW"/>
</dbReference>
<evidence type="ECO:0000256" key="15">
    <source>
        <dbReference type="SAM" id="Phobius"/>
    </source>
</evidence>
<feature type="binding site" description="axial binding residue" evidence="14">
    <location>
        <position position="746"/>
    </location>
    <ligand>
        <name>heme</name>
        <dbReference type="ChEBI" id="CHEBI:30413"/>
    </ligand>
    <ligandPart>
        <name>Fe</name>
        <dbReference type="ChEBI" id="CHEBI:18248"/>
    </ligandPart>
</feature>
<reference evidence="16 17" key="1">
    <citation type="journal article" date="2024" name="Ann. Entomol. Soc. Am.">
        <title>Genomic analyses of the southern and eastern yellowjacket wasps (Hymenoptera: Vespidae) reveal evolutionary signatures of social life.</title>
        <authorList>
            <person name="Catto M.A."/>
            <person name="Caine P.B."/>
            <person name="Orr S.E."/>
            <person name="Hunt B.G."/>
            <person name="Goodisman M.A.D."/>
        </authorList>
    </citation>
    <scope>NUCLEOTIDE SEQUENCE [LARGE SCALE GENOMIC DNA]</scope>
    <source>
        <strain evidence="16">232</strain>
        <tissue evidence="16">Head and thorax</tissue>
    </source>
</reference>
<evidence type="ECO:0000256" key="1">
    <source>
        <dbReference type="ARBA" id="ARBA00001971"/>
    </source>
</evidence>
<keyword evidence="12" id="KW-0503">Monooxygenase</keyword>
<dbReference type="PRINTS" id="PR00463">
    <property type="entry name" value="EP450I"/>
</dbReference>
<keyword evidence="15" id="KW-1133">Transmembrane helix</keyword>
<evidence type="ECO:0000256" key="7">
    <source>
        <dbReference type="ARBA" id="ARBA00022723"/>
    </source>
</evidence>
<dbReference type="Gene3D" id="1.10.630.10">
    <property type="entry name" value="Cytochrome P450"/>
    <property type="match status" value="5"/>
</dbReference>
<dbReference type="PRINTS" id="PR00385">
    <property type="entry name" value="P450"/>
</dbReference>
<comment type="cofactor">
    <cofactor evidence="1 14">
        <name>heme</name>
        <dbReference type="ChEBI" id="CHEBI:30413"/>
    </cofactor>
</comment>
<dbReference type="PANTHER" id="PTHR24291">
    <property type="entry name" value="CYTOCHROME P450 FAMILY 4"/>
    <property type="match status" value="1"/>
</dbReference>
<keyword evidence="11 14" id="KW-0408">Iron</keyword>
<protein>
    <submittedName>
        <fullName evidence="16">Cytochrome P450 4C1</fullName>
    </submittedName>
</protein>
<dbReference type="FunFam" id="1.10.630.10:FF:000035">
    <property type="entry name" value="CYtochrome P450 family"/>
    <property type="match status" value="3"/>
</dbReference>
<evidence type="ECO:0000256" key="9">
    <source>
        <dbReference type="ARBA" id="ARBA00022848"/>
    </source>
</evidence>